<sequence>MYMHVVSFIFQGASPRLGAGTDALLHLAACEHPQVAHHCKSSDTQHAPRDMLTGFGNAER</sequence>
<organism evidence="2 3">
    <name type="scientific">Periconia digitata</name>
    <dbReference type="NCBI Taxonomy" id="1303443"/>
    <lineage>
        <taxon>Eukaryota</taxon>
        <taxon>Fungi</taxon>
        <taxon>Dikarya</taxon>
        <taxon>Ascomycota</taxon>
        <taxon>Pezizomycotina</taxon>
        <taxon>Dothideomycetes</taxon>
        <taxon>Pleosporomycetidae</taxon>
        <taxon>Pleosporales</taxon>
        <taxon>Massarineae</taxon>
        <taxon>Periconiaceae</taxon>
        <taxon>Periconia</taxon>
    </lineage>
</organism>
<proteinExistence type="predicted"/>
<evidence type="ECO:0000313" key="3">
    <source>
        <dbReference type="Proteomes" id="UP001152607"/>
    </source>
</evidence>
<evidence type="ECO:0000313" key="2">
    <source>
        <dbReference type="EMBL" id="CAI6342278.1"/>
    </source>
</evidence>
<protein>
    <submittedName>
        <fullName evidence="2">Uncharacterized protein</fullName>
    </submittedName>
</protein>
<evidence type="ECO:0000256" key="1">
    <source>
        <dbReference type="SAM" id="MobiDB-lite"/>
    </source>
</evidence>
<dbReference type="EMBL" id="CAOQHR010000013">
    <property type="protein sequence ID" value="CAI6342278.1"/>
    <property type="molecule type" value="Genomic_DNA"/>
</dbReference>
<keyword evidence="3" id="KW-1185">Reference proteome</keyword>
<dbReference type="AlphaFoldDB" id="A0A9W4USJ8"/>
<reference evidence="2" key="1">
    <citation type="submission" date="2023-01" db="EMBL/GenBank/DDBJ databases">
        <authorList>
            <person name="Van Ghelder C."/>
            <person name="Rancurel C."/>
        </authorList>
    </citation>
    <scope>NUCLEOTIDE SEQUENCE</scope>
    <source>
        <strain evidence="2">CNCM I-4278</strain>
    </source>
</reference>
<gene>
    <name evidence="2" type="ORF">PDIGIT_LOCUS15483</name>
</gene>
<feature type="region of interest" description="Disordered" evidence="1">
    <location>
        <begin position="40"/>
        <end position="60"/>
    </location>
</feature>
<accession>A0A9W4USJ8</accession>
<comment type="caution">
    <text evidence="2">The sequence shown here is derived from an EMBL/GenBank/DDBJ whole genome shotgun (WGS) entry which is preliminary data.</text>
</comment>
<dbReference type="Proteomes" id="UP001152607">
    <property type="component" value="Unassembled WGS sequence"/>
</dbReference>
<feature type="compositionally biased region" description="Basic and acidic residues" evidence="1">
    <location>
        <begin position="40"/>
        <end position="49"/>
    </location>
</feature>
<name>A0A9W4USJ8_9PLEO</name>